<dbReference type="Proteomes" id="UP000887565">
    <property type="component" value="Unplaced"/>
</dbReference>
<protein>
    <submittedName>
        <fullName evidence="2">Ovule protein</fullName>
    </submittedName>
</protein>
<reference evidence="2" key="1">
    <citation type="submission" date="2022-11" db="UniProtKB">
        <authorList>
            <consortium name="WormBaseParasite"/>
        </authorList>
    </citation>
    <scope>IDENTIFICATION</scope>
</reference>
<proteinExistence type="predicted"/>
<keyword evidence="1" id="KW-1185">Reference proteome</keyword>
<evidence type="ECO:0000313" key="2">
    <source>
        <dbReference type="WBParaSite" id="nRc.2.0.1.t19098-RA"/>
    </source>
</evidence>
<dbReference type="AlphaFoldDB" id="A0A915IZG8"/>
<sequence length="90" mass="10199">SKIIKQQKFYGEKRPHLRKKRWITFIQQSNKICAGTLIVLSTPQVNCSSTESSPILTTAISRYKNPINQAQISPPICQRSMKFSDAGLTF</sequence>
<organism evidence="1 2">
    <name type="scientific">Romanomermis culicivorax</name>
    <name type="common">Nematode worm</name>
    <dbReference type="NCBI Taxonomy" id="13658"/>
    <lineage>
        <taxon>Eukaryota</taxon>
        <taxon>Metazoa</taxon>
        <taxon>Ecdysozoa</taxon>
        <taxon>Nematoda</taxon>
        <taxon>Enoplea</taxon>
        <taxon>Dorylaimia</taxon>
        <taxon>Mermithida</taxon>
        <taxon>Mermithoidea</taxon>
        <taxon>Mermithidae</taxon>
        <taxon>Romanomermis</taxon>
    </lineage>
</organism>
<dbReference type="WBParaSite" id="nRc.2.0.1.t19098-RA">
    <property type="protein sequence ID" value="nRc.2.0.1.t19098-RA"/>
    <property type="gene ID" value="nRc.2.0.1.g19098"/>
</dbReference>
<accession>A0A915IZG8</accession>
<name>A0A915IZG8_ROMCU</name>
<evidence type="ECO:0000313" key="1">
    <source>
        <dbReference type="Proteomes" id="UP000887565"/>
    </source>
</evidence>